<dbReference type="EMBL" id="CACRXK020015064">
    <property type="protein sequence ID" value="CAB4027850.1"/>
    <property type="molecule type" value="Genomic_DNA"/>
</dbReference>
<organism evidence="2 3">
    <name type="scientific">Paramuricea clavata</name>
    <name type="common">Red gorgonian</name>
    <name type="synonym">Violescent sea-whip</name>
    <dbReference type="NCBI Taxonomy" id="317549"/>
    <lineage>
        <taxon>Eukaryota</taxon>
        <taxon>Metazoa</taxon>
        <taxon>Cnidaria</taxon>
        <taxon>Anthozoa</taxon>
        <taxon>Octocorallia</taxon>
        <taxon>Malacalcyonacea</taxon>
        <taxon>Plexauridae</taxon>
        <taxon>Paramuricea</taxon>
    </lineage>
</organism>
<dbReference type="Gene3D" id="1.10.10.1940">
    <property type="match status" value="1"/>
</dbReference>
<dbReference type="InterPro" id="IPR003582">
    <property type="entry name" value="ShKT_dom"/>
</dbReference>
<comment type="caution">
    <text evidence="1">Lacks conserved residue(s) required for the propagation of feature annotation.</text>
</comment>
<gene>
    <name evidence="2" type="ORF">PACLA_8A031496</name>
</gene>
<protein>
    <submittedName>
        <fullName evidence="2">Uncharacterized protein</fullName>
    </submittedName>
</protein>
<proteinExistence type="predicted"/>
<keyword evidence="3" id="KW-1185">Reference proteome</keyword>
<evidence type="ECO:0000313" key="2">
    <source>
        <dbReference type="EMBL" id="CAB4027850.1"/>
    </source>
</evidence>
<sequence>LCSPCKRGLNIYCKFCPPDMRSETPRAPEAPAQRKSFKDLKTFHARARHALFKKTPSTIAASKTMGKLTDVYPEYKYKDVYYNGGRAQNMDYNSAWQGRFDSISQNTNAGCVDVDKHCTLYASQGFCHEPFTARAMRTLCRRSCDLCQIA</sequence>
<dbReference type="Pfam" id="PF01549">
    <property type="entry name" value="ShK"/>
    <property type="match status" value="1"/>
</dbReference>
<reference evidence="2" key="1">
    <citation type="submission" date="2020-04" db="EMBL/GenBank/DDBJ databases">
        <authorList>
            <person name="Alioto T."/>
            <person name="Alioto T."/>
            <person name="Gomez Garrido J."/>
        </authorList>
    </citation>
    <scope>NUCLEOTIDE SEQUENCE</scope>
    <source>
        <strain evidence="2">A484AB</strain>
    </source>
</reference>
<evidence type="ECO:0000313" key="3">
    <source>
        <dbReference type="Proteomes" id="UP001152795"/>
    </source>
</evidence>
<dbReference type="SMART" id="SM00254">
    <property type="entry name" value="ShKT"/>
    <property type="match status" value="1"/>
</dbReference>
<dbReference type="Proteomes" id="UP001152795">
    <property type="component" value="Unassembled WGS sequence"/>
</dbReference>
<dbReference type="AlphaFoldDB" id="A0A6S7JFR3"/>
<name>A0A6S7JFR3_PARCT</name>
<accession>A0A6S7JFR3</accession>
<dbReference type="PROSITE" id="PS51670">
    <property type="entry name" value="SHKT"/>
    <property type="match status" value="1"/>
</dbReference>
<feature type="non-terminal residue" evidence="2">
    <location>
        <position position="1"/>
    </location>
</feature>
<comment type="caution">
    <text evidence="2">The sequence shown here is derived from an EMBL/GenBank/DDBJ whole genome shotgun (WGS) entry which is preliminary data.</text>
</comment>
<evidence type="ECO:0000256" key="1">
    <source>
        <dbReference type="PROSITE-ProRule" id="PRU01005"/>
    </source>
</evidence>